<keyword evidence="6" id="KW-0539">Nucleus</keyword>
<evidence type="ECO:0000256" key="3">
    <source>
        <dbReference type="ARBA" id="ARBA00023015"/>
    </source>
</evidence>
<evidence type="ECO:0000256" key="4">
    <source>
        <dbReference type="ARBA" id="ARBA00023125"/>
    </source>
</evidence>
<dbReference type="InterPro" id="IPR046347">
    <property type="entry name" value="bZIP_sf"/>
</dbReference>
<accession>A0AAN9AEB8</accession>
<keyword evidence="5" id="KW-0804">Transcription</keyword>
<evidence type="ECO:0000313" key="10">
    <source>
        <dbReference type="Proteomes" id="UP001381693"/>
    </source>
</evidence>
<dbReference type="EMBL" id="JAXCGZ010001058">
    <property type="protein sequence ID" value="KAK7085389.1"/>
    <property type="molecule type" value="Genomic_DNA"/>
</dbReference>
<evidence type="ECO:0000256" key="1">
    <source>
        <dbReference type="ARBA" id="ARBA00004123"/>
    </source>
</evidence>
<evidence type="ECO:0000256" key="5">
    <source>
        <dbReference type="ARBA" id="ARBA00023163"/>
    </source>
</evidence>
<keyword evidence="4" id="KW-0238">DNA-binding</keyword>
<evidence type="ECO:0000259" key="8">
    <source>
        <dbReference type="PROSITE" id="PS50217"/>
    </source>
</evidence>
<feature type="region of interest" description="Disordered" evidence="7">
    <location>
        <begin position="1"/>
        <end position="23"/>
    </location>
</feature>
<name>A0AAN9AEB8_HALRR</name>
<comment type="similarity">
    <text evidence="2">Belongs to the bZIP family. C/EBP subfamily.</text>
</comment>
<dbReference type="PANTHER" id="PTHR23334:SF69">
    <property type="entry name" value="CCAAT_ENHANCER-BINDING PROTEIN GAMMA"/>
    <property type="match status" value="1"/>
</dbReference>
<keyword evidence="3" id="KW-0805">Transcription regulation</keyword>
<comment type="subcellular location">
    <subcellularLocation>
        <location evidence="1">Nucleus</location>
    </subcellularLocation>
</comment>
<dbReference type="Pfam" id="PF07716">
    <property type="entry name" value="bZIP_2"/>
    <property type="match status" value="1"/>
</dbReference>
<dbReference type="Proteomes" id="UP001381693">
    <property type="component" value="Unassembled WGS sequence"/>
</dbReference>
<sequence>RRERNNLAVKKSRMKTKMKTQQMMDRVTQLKSENDELEENIKILTKELGILKDMFVAHA</sequence>
<dbReference type="SMART" id="SM00338">
    <property type="entry name" value="BRLZ"/>
    <property type="match status" value="1"/>
</dbReference>
<feature type="domain" description="BZIP" evidence="8">
    <location>
        <begin position="1"/>
        <end position="58"/>
    </location>
</feature>
<dbReference type="PROSITE" id="PS50217">
    <property type="entry name" value="BZIP"/>
    <property type="match status" value="1"/>
</dbReference>
<evidence type="ECO:0000313" key="9">
    <source>
        <dbReference type="EMBL" id="KAK7085389.1"/>
    </source>
</evidence>
<dbReference type="GO" id="GO:0006351">
    <property type="term" value="P:DNA-templated transcription"/>
    <property type="evidence" value="ECO:0007669"/>
    <property type="project" value="InterPro"/>
</dbReference>
<feature type="non-terminal residue" evidence="9">
    <location>
        <position position="1"/>
    </location>
</feature>
<protein>
    <recommendedName>
        <fullName evidence="8">BZIP domain-containing protein</fullName>
    </recommendedName>
</protein>
<keyword evidence="10" id="KW-1185">Reference proteome</keyword>
<proteinExistence type="inferred from homology"/>
<dbReference type="SUPFAM" id="SSF57959">
    <property type="entry name" value="Leucine zipper domain"/>
    <property type="match status" value="1"/>
</dbReference>
<evidence type="ECO:0000256" key="2">
    <source>
        <dbReference type="ARBA" id="ARBA00006951"/>
    </source>
</evidence>
<comment type="caution">
    <text evidence="9">The sequence shown here is derived from an EMBL/GenBank/DDBJ whole genome shotgun (WGS) entry which is preliminary data.</text>
</comment>
<dbReference type="InterPro" id="IPR004827">
    <property type="entry name" value="bZIP"/>
</dbReference>
<dbReference type="Gene3D" id="1.20.5.170">
    <property type="match status" value="1"/>
</dbReference>
<gene>
    <name evidence="9" type="ORF">SK128_014775</name>
</gene>
<evidence type="ECO:0000256" key="7">
    <source>
        <dbReference type="SAM" id="MobiDB-lite"/>
    </source>
</evidence>
<dbReference type="GO" id="GO:0000978">
    <property type="term" value="F:RNA polymerase II cis-regulatory region sequence-specific DNA binding"/>
    <property type="evidence" value="ECO:0007669"/>
    <property type="project" value="TreeGrafter"/>
</dbReference>
<dbReference type="GO" id="GO:0000981">
    <property type="term" value="F:DNA-binding transcription factor activity, RNA polymerase II-specific"/>
    <property type="evidence" value="ECO:0007669"/>
    <property type="project" value="TreeGrafter"/>
</dbReference>
<dbReference type="PANTHER" id="PTHR23334">
    <property type="entry name" value="CCAAT/ENHANCER BINDING PROTEIN"/>
    <property type="match status" value="1"/>
</dbReference>
<dbReference type="InterPro" id="IPR031106">
    <property type="entry name" value="C/EBP"/>
</dbReference>
<organism evidence="9 10">
    <name type="scientific">Halocaridina rubra</name>
    <name type="common">Hawaiian red shrimp</name>
    <dbReference type="NCBI Taxonomy" id="373956"/>
    <lineage>
        <taxon>Eukaryota</taxon>
        <taxon>Metazoa</taxon>
        <taxon>Ecdysozoa</taxon>
        <taxon>Arthropoda</taxon>
        <taxon>Crustacea</taxon>
        <taxon>Multicrustacea</taxon>
        <taxon>Malacostraca</taxon>
        <taxon>Eumalacostraca</taxon>
        <taxon>Eucarida</taxon>
        <taxon>Decapoda</taxon>
        <taxon>Pleocyemata</taxon>
        <taxon>Caridea</taxon>
        <taxon>Atyoidea</taxon>
        <taxon>Atyidae</taxon>
        <taxon>Halocaridina</taxon>
    </lineage>
</organism>
<dbReference type="GO" id="GO:0005634">
    <property type="term" value="C:nucleus"/>
    <property type="evidence" value="ECO:0007669"/>
    <property type="project" value="UniProtKB-SubCell"/>
</dbReference>
<feature type="non-terminal residue" evidence="9">
    <location>
        <position position="59"/>
    </location>
</feature>
<dbReference type="AlphaFoldDB" id="A0AAN9AEB8"/>
<evidence type="ECO:0000256" key="6">
    <source>
        <dbReference type="ARBA" id="ARBA00023242"/>
    </source>
</evidence>
<reference evidence="9 10" key="1">
    <citation type="submission" date="2023-11" db="EMBL/GenBank/DDBJ databases">
        <title>Halocaridina rubra genome assembly.</title>
        <authorList>
            <person name="Smith C."/>
        </authorList>
    </citation>
    <scope>NUCLEOTIDE SEQUENCE [LARGE SCALE GENOMIC DNA]</scope>
    <source>
        <strain evidence="9">EP-1</strain>
        <tissue evidence="9">Whole</tissue>
    </source>
</reference>